<organism evidence="2 3">
    <name type="scientific">Eubacterium limosum</name>
    <dbReference type="NCBI Taxonomy" id="1736"/>
    <lineage>
        <taxon>Bacteria</taxon>
        <taxon>Bacillati</taxon>
        <taxon>Bacillota</taxon>
        <taxon>Clostridia</taxon>
        <taxon>Eubacteriales</taxon>
        <taxon>Eubacteriaceae</taxon>
        <taxon>Eubacterium</taxon>
    </lineage>
</organism>
<dbReference type="RefSeq" id="WP_227209053.1">
    <property type="nucleotide sequence ID" value="NZ_JAJCLO010000018.1"/>
</dbReference>
<keyword evidence="1" id="KW-0812">Transmembrane</keyword>
<gene>
    <name evidence="2" type="ORF">PTZ04_05270</name>
</gene>
<proteinExistence type="predicted"/>
<comment type="caution">
    <text evidence="2">The sequence shown here is derived from an EMBL/GenBank/DDBJ whole genome shotgun (WGS) entry which is preliminary data.</text>
</comment>
<evidence type="ECO:0000256" key="1">
    <source>
        <dbReference type="SAM" id="Phobius"/>
    </source>
</evidence>
<dbReference type="Proteomes" id="UP001215087">
    <property type="component" value="Unassembled WGS sequence"/>
</dbReference>
<reference evidence="2 3" key="1">
    <citation type="submission" date="2023-02" db="EMBL/GenBank/DDBJ databases">
        <title>Comparative genome analysis of Eubacterium limosum species.</title>
        <authorList>
            <person name="Bak J.E."/>
        </authorList>
    </citation>
    <scope>NUCLEOTIDE SEQUENCE [LARGE SCALE GENOMIC DNA]</scope>
    <source>
        <strain evidence="2 3">KGMB01548</strain>
    </source>
</reference>
<accession>A0ABT5UL72</accession>
<evidence type="ECO:0000313" key="3">
    <source>
        <dbReference type="Proteomes" id="UP001215087"/>
    </source>
</evidence>
<keyword evidence="1" id="KW-0472">Membrane</keyword>
<keyword evidence="1" id="KW-1133">Transmembrane helix</keyword>
<evidence type="ECO:0000313" key="2">
    <source>
        <dbReference type="EMBL" id="MDE1469664.1"/>
    </source>
</evidence>
<sequence length="131" mass="14858">MPLHFYRWFPAPVRSGIQPVLETSGLTVPISSFERTYKLAILSASVVLVMSFLCIQIFPRQIISIFGTGSGVYFEFAELYFRIFMFDTLVNSVQPVTGNFFIAIGKPAKGIFISMTRQIIFLLPLILLLRQ</sequence>
<protein>
    <submittedName>
        <fullName evidence="2">Uncharacterized protein</fullName>
    </submittedName>
</protein>
<dbReference type="EMBL" id="JAQSVD010000002">
    <property type="protein sequence ID" value="MDE1469664.1"/>
    <property type="molecule type" value="Genomic_DNA"/>
</dbReference>
<feature type="transmembrane region" description="Helical" evidence="1">
    <location>
        <begin position="110"/>
        <end position="129"/>
    </location>
</feature>
<name>A0ABT5UL72_EUBLI</name>
<keyword evidence="3" id="KW-1185">Reference proteome</keyword>
<feature type="transmembrane region" description="Helical" evidence="1">
    <location>
        <begin position="39"/>
        <end position="58"/>
    </location>
</feature>